<dbReference type="SUPFAM" id="SSF55729">
    <property type="entry name" value="Acyl-CoA N-acyltransferases (Nat)"/>
    <property type="match status" value="1"/>
</dbReference>
<evidence type="ECO:0000313" key="3">
    <source>
        <dbReference type="Proteomes" id="UP000002572"/>
    </source>
</evidence>
<keyword evidence="3" id="KW-1185">Reference proteome</keyword>
<dbReference type="Pfam" id="PF13508">
    <property type="entry name" value="Acetyltransf_7"/>
    <property type="match status" value="1"/>
</dbReference>
<dbReference type="Proteomes" id="UP000002572">
    <property type="component" value="Chromosome"/>
</dbReference>
<dbReference type="InterPro" id="IPR000182">
    <property type="entry name" value="GNAT_dom"/>
</dbReference>
<evidence type="ECO:0000313" key="2">
    <source>
        <dbReference type="EMBL" id="ADU67062.1"/>
    </source>
</evidence>
<dbReference type="GO" id="GO:0016747">
    <property type="term" value="F:acyltransferase activity, transferring groups other than amino-acyl groups"/>
    <property type="evidence" value="ECO:0007669"/>
    <property type="project" value="InterPro"/>
</dbReference>
<dbReference type="HOGENOM" id="CLU_1545151_0_0_0"/>
<dbReference type="RefSeq" id="WP_013506935.1">
    <property type="nucleotide sequence ID" value="NC_014836.1"/>
</dbReference>
<dbReference type="InParanoid" id="E6W4I9"/>
<dbReference type="STRING" id="653733.Selin_2346"/>
<dbReference type="OrthoDB" id="9789605at2"/>
<organism evidence="2 3">
    <name type="scientific">Desulfurispirillum indicum (strain ATCC BAA-1389 / DSM 22839 / S5)</name>
    <dbReference type="NCBI Taxonomy" id="653733"/>
    <lineage>
        <taxon>Bacteria</taxon>
        <taxon>Pseudomonadati</taxon>
        <taxon>Chrysiogenota</taxon>
        <taxon>Chrysiogenia</taxon>
        <taxon>Chrysiogenales</taxon>
        <taxon>Chrysiogenaceae</taxon>
        <taxon>Desulfurispirillum</taxon>
    </lineage>
</organism>
<feature type="domain" description="N-acetyltransferase" evidence="1">
    <location>
        <begin position="13"/>
        <end position="151"/>
    </location>
</feature>
<accession>E6W4I9</accession>
<protein>
    <recommendedName>
        <fullName evidence="1">N-acetyltransferase domain-containing protein</fullName>
    </recommendedName>
</protein>
<dbReference type="Gene3D" id="3.40.630.30">
    <property type="match status" value="1"/>
</dbReference>
<dbReference type="InterPro" id="IPR016181">
    <property type="entry name" value="Acyl_CoA_acyltransferase"/>
</dbReference>
<dbReference type="PROSITE" id="PS51186">
    <property type="entry name" value="GNAT"/>
    <property type="match status" value="1"/>
</dbReference>
<dbReference type="KEGG" id="din:Selin_2346"/>
<reference evidence="2 3" key="1">
    <citation type="submission" date="2010-12" db="EMBL/GenBank/DDBJ databases">
        <title>Complete sequence of Desulfurispirillum indicum S5.</title>
        <authorList>
            <consortium name="US DOE Joint Genome Institute"/>
            <person name="Lucas S."/>
            <person name="Copeland A."/>
            <person name="Lapidus A."/>
            <person name="Cheng J.-F."/>
            <person name="Goodwin L."/>
            <person name="Pitluck S."/>
            <person name="Chertkov O."/>
            <person name="Held B."/>
            <person name="Detter J.C."/>
            <person name="Han C."/>
            <person name="Tapia R."/>
            <person name="Land M."/>
            <person name="Hauser L."/>
            <person name="Kyrpides N."/>
            <person name="Ivanova N."/>
            <person name="Mikhailova N."/>
            <person name="Haggblom M."/>
            <person name="Rauschenbach I."/>
            <person name="Bini E."/>
            <person name="Woyke T."/>
        </authorList>
    </citation>
    <scope>NUCLEOTIDE SEQUENCE [LARGE SCALE GENOMIC DNA]</scope>
    <source>
        <strain evidence="3">ATCC BAA-1389 / DSM 22839 / S5</strain>
    </source>
</reference>
<dbReference type="eggNOG" id="COG0456">
    <property type="taxonomic scope" value="Bacteria"/>
</dbReference>
<name>E6W4I9_DESIS</name>
<gene>
    <name evidence="2" type="ordered locus">Selin_2346</name>
</gene>
<evidence type="ECO:0000259" key="1">
    <source>
        <dbReference type="PROSITE" id="PS51186"/>
    </source>
</evidence>
<sequence length="173" mass="20194">MQPLMMVKKHENQEWKDEEPEIFKTLLEGYRECMPSINDMLLETRYFMNNHILNNDFKIVPKYFLAFDDSTAQTNDIVSISALYVFPKFRNNGFAKTLLDQIKFLAQQNIILQSAVNENKFDELKDFYLKMGFQTTGVVNPPDSLGIKYIDLFWCISPIKLTFTPNGTAIERT</sequence>
<proteinExistence type="predicted"/>
<dbReference type="EMBL" id="CP002432">
    <property type="protein sequence ID" value="ADU67062.1"/>
    <property type="molecule type" value="Genomic_DNA"/>
</dbReference>
<dbReference type="AlphaFoldDB" id="E6W4I9"/>